<proteinExistence type="predicted"/>
<keyword evidence="1" id="KW-0812">Transmembrane</keyword>
<keyword evidence="1" id="KW-0472">Membrane</keyword>
<dbReference type="KEGG" id="jpo:G7058_07380"/>
<keyword evidence="3" id="KW-1185">Reference proteome</keyword>
<keyword evidence="1" id="KW-1133">Transmembrane helix</keyword>
<name>A0A6G7WHX0_9LACT</name>
<evidence type="ECO:0000313" key="3">
    <source>
        <dbReference type="Proteomes" id="UP000501830"/>
    </source>
</evidence>
<gene>
    <name evidence="2" type="ORF">G7058_07380</name>
</gene>
<evidence type="ECO:0000256" key="1">
    <source>
        <dbReference type="SAM" id="Phobius"/>
    </source>
</evidence>
<organism evidence="2 3">
    <name type="scientific">Jeotgalibaca porci</name>
    <dbReference type="NCBI Taxonomy" id="1868793"/>
    <lineage>
        <taxon>Bacteria</taxon>
        <taxon>Bacillati</taxon>
        <taxon>Bacillota</taxon>
        <taxon>Bacilli</taxon>
        <taxon>Lactobacillales</taxon>
        <taxon>Carnobacteriaceae</taxon>
        <taxon>Jeotgalibaca</taxon>
    </lineage>
</organism>
<feature type="transmembrane region" description="Helical" evidence="1">
    <location>
        <begin position="36"/>
        <end position="53"/>
    </location>
</feature>
<evidence type="ECO:0000313" key="2">
    <source>
        <dbReference type="EMBL" id="QIK51860.1"/>
    </source>
</evidence>
<protein>
    <submittedName>
        <fullName evidence="2">Uncharacterized protein</fullName>
    </submittedName>
</protein>
<dbReference type="EMBL" id="CP049889">
    <property type="protein sequence ID" value="QIK51860.1"/>
    <property type="molecule type" value="Genomic_DNA"/>
</dbReference>
<sequence>MAPLLSNPVLKPGFDNITPALLGAITLPQLFKAKKLAITPVIIALGAYLIIGPDNFRSVQSYVLISVMALSVGVAYVMHKRGLLDK</sequence>
<dbReference type="GeneID" id="94553101"/>
<accession>A0A6G7WHX0</accession>
<dbReference type="AlphaFoldDB" id="A0A6G7WHX0"/>
<dbReference type="RefSeq" id="WP_166062920.1">
    <property type="nucleotide sequence ID" value="NZ_CP049889.1"/>
</dbReference>
<feature type="transmembrane region" description="Helical" evidence="1">
    <location>
        <begin position="59"/>
        <end position="78"/>
    </location>
</feature>
<reference evidence="2 3" key="1">
    <citation type="journal article" date="2017" name="Int. J. Syst. Evol. Microbiol.">
        <title>Jeotgalibaca porci sp. nov. and Jeotgalibaca arthritidis sp. nov., isolated from pigs, and emended description of the genus Jeotgalibaca.</title>
        <authorList>
            <person name="Zamora L."/>
            <person name="Perez-Sancho M."/>
            <person name="Dominguez L."/>
            <person name="Fernandez-Garayzabal J.F."/>
            <person name="Vela A.I."/>
        </authorList>
    </citation>
    <scope>NUCLEOTIDE SEQUENCE [LARGE SCALE GENOMIC DNA]</scope>
    <source>
        <strain evidence="2 3">CCUG 69148</strain>
    </source>
</reference>
<dbReference type="Proteomes" id="UP000501830">
    <property type="component" value="Chromosome"/>
</dbReference>